<evidence type="ECO:0000313" key="2">
    <source>
        <dbReference type="Proteomes" id="UP000515977"/>
    </source>
</evidence>
<proteinExistence type="predicted"/>
<protein>
    <recommendedName>
        <fullName evidence="3">DUF2384 domain-containing protein</fullName>
    </recommendedName>
</protein>
<name>A0A7G9QXA6_9GAMM</name>
<sequence length="90" mass="10160">MQTLADAIFQMNLARRAHEKASHEVWLCLLATCPEVRAVLDEWAMPEQKAARWFCDPHFDGGAKSAAELFQEGRASEVMMRIGQIAHGIY</sequence>
<gene>
    <name evidence="1" type="ORF">H9L17_07640</name>
</gene>
<organism evidence="1 2">
    <name type="scientific">Thermomonas brevis</name>
    <dbReference type="NCBI Taxonomy" id="215691"/>
    <lineage>
        <taxon>Bacteria</taxon>
        <taxon>Pseudomonadati</taxon>
        <taxon>Pseudomonadota</taxon>
        <taxon>Gammaproteobacteria</taxon>
        <taxon>Lysobacterales</taxon>
        <taxon>Lysobacteraceae</taxon>
        <taxon>Thermomonas</taxon>
    </lineage>
</organism>
<dbReference type="KEGG" id="tbv:H9L17_07640"/>
<dbReference type="RefSeq" id="WP_187571724.1">
    <property type="nucleotide sequence ID" value="NZ_CP060711.1"/>
</dbReference>
<keyword evidence="2" id="KW-1185">Reference proteome</keyword>
<dbReference type="AlphaFoldDB" id="A0A7G9QXA6"/>
<dbReference type="EMBL" id="CP060711">
    <property type="protein sequence ID" value="QNN47981.1"/>
    <property type="molecule type" value="Genomic_DNA"/>
</dbReference>
<reference evidence="1 2" key="1">
    <citation type="submission" date="2020-08" db="EMBL/GenBank/DDBJ databases">
        <title>Genome sequence of Thermomonas brevis KACC 16975T.</title>
        <authorList>
            <person name="Hyun D.-W."/>
            <person name="Bae J.-W."/>
        </authorList>
    </citation>
    <scope>NUCLEOTIDE SEQUENCE [LARGE SCALE GENOMIC DNA]</scope>
    <source>
        <strain evidence="1 2">KACC 16975</strain>
    </source>
</reference>
<evidence type="ECO:0000313" key="1">
    <source>
        <dbReference type="EMBL" id="QNN47981.1"/>
    </source>
</evidence>
<accession>A0A7G9QXA6</accession>
<dbReference type="Proteomes" id="UP000515977">
    <property type="component" value="Chromosome"/>
</dbReference>
<evidence type="ECO:0008006" key="3">
    <source>
        <dbReference type="Google" id="ProtNLM"/>
    </source>
</evidence>